<accession>A0ABD3P6V6</accession>
<comment type="caution">
    <text evidence="3">The sequence shown here is derived from an EMBL/GenBank/DDBJ whole genome shotgun (WGS) entry which is preliminary data.</text>
</comment>
<sequence>MGTEFNGNTYSNTPPLSAPSTGERLLKNFHSVPCFRRLLSMPILNLFFMSFISIFLGLREAVQLGAKSSGLGDGHASKPLSAPSKVSISSTSIGLDDGSSESEESQVQDSSSGVDDDFPNPNSSEFDSDFVNMWSG</sequence>
<evidence type="ECO:0000256" key="1">
    <source>
        <dbReference type="SAM" id="MobiDB-lite"/>
    </source>
</evidence>
<evidence type="ECO:0000313" key="3">
    <source>
        <dbReference type="EMBL" id="KAL3782881.1"/>
    </source>
</evidence>
<organism evidence="3 4">
    <name type="scientific">Stephanodiscus triporus</name>
    <dbReference type="NCBI Taxonomy" id="2934178"/>
    <lineage>
        <taxon>Eukaryota</taxon>
        <taxon>Sar</taxon>
        <taxon>Stramenopiles</taxon>
        <taxon>Ochrophyta</taxon>
        <taxon>Bacillariophyta</taxon>
        <taxon>Coscinodiscophyceae</taxon>
        <taxon>Thalassiosirophycidae</taxon>
        <taxon>Stephanodiscales</taxon>
        <taxon>Stephanodiscaceae</taxon>
        <taxon>Stephanodiscus</taxon>
    </lineage>
</organism>
<reference evidence="3 4" key="1">
    <citation type="submission" date="2024-10" db="EMBL/GenBank/DDBJ databases">
        <title>Updated reference genomes for cyclostephanoid diatoms.</title>
        <authorList>
            <person name="Roberts W.R."/>
            <person name="Alverson A.J."/>
        </authorList>
    </citation>
    <scope>NUCLEOTIDE SEQUENCE [LARGE SCALE GENOMIC DNA]</scope>
    <source>
        <strain evidence="3 4">AJA276-08</strain>
    </source>
</reference>
<protein>
    <submittedName>
        <fullName evidence="3">Uncharacterized protein</fullName>
    </submittedName>
</protein>
<keyword evidence="2" id="KW-0472">Membrane</keyword>
<dbReference type="AlphaFoldDB" id="A0ABD3P6V6"/>
<dbReference type="Proteomes" id="UP001530315">
    <property type="component" value="Unassembled WGS sequence"/>
</dbReference>
<dbReference type="EMBL" id="JALLAZ020000996">
    <property type="protein sequence ID" value="KAL3782881.1"/>
    <property type="molecule type" value="Genomic_DNA"/>
</dbReference>
<name>A0ABD3P6V6_9STRA</name>
<keyword evidence="4" id="KW-1185">Reference proteome</keyword>
<proteinExistence type="predicted"/>
<evidence type="ECO:0000256" key="2">
    <source>
        <dbReference type="SAM" id="Phobius"/>
    </source>
</evidence>
<gene>
    <name evidence="3" type="ORF">ACHAW5_010511</name>
</gene>
<feature type="region of interest" description="Disordered" evidence="1">
    <location>
        <begin position="68"/>
        <end position="136"/>
    </location>
</feature>
<feature type="transmembrane region" description="Helical" evidence="2">
    <location>
        <begin position="38"/>
        <end position="58"/>
    </location>
</feature>
<evidence type="ECO:0000313" key="4">
    <source>
        <dbReference type="Proteomes" id="UP001530315"/>
    </source>
</evidence>
<keyword evidence="2" id="KW-1133">Transmembrane helix</keyword>
<keyword evidence="2" id="KW-0812">Transmembrane</keyword>
<feature type="compositionally biased region" description="Polar residues" evidence="1">
    <location>
        <begin position="84"/>
        <end position="93"/>
    </location>
</feature>